<evidence type="ECO:0000256" key="4">
    <source>
        <dbReference type="ARBA" id="ARBA00022519"/>
    </source>
</evidence>
<accession>A0A0F9UZH3</accession>
<reference evidence="10" key="1">
    <citation type="journal article" date="2015" name="Nature">
        <title>Complex archaea that bridge the gap between prokaryotes and eukaryotes.</title>
        <authorList>
            <person name="Spang A."/>
            <person name="Saw J.H."/>
            <person name="Jorgensen S.L."/>
            <person name="Zaremba-Niedzwiedzka K."/>
            <person name="Martijn J."/>
            <person name="Lind A.E."/>
            <person name="van Eijk R."/>
            <person name="Schleper C."/>
            <person name="Guy L."/>
            <person name="Ettema T.J."/>
        </authorList>
    </citation>
    <scope>NUCLEOTIDE SEQUENCE</scope>
</reference>
<keyword evidence="5 8" id="KW-0812">Transmembrane</keyword>
<feature type="transmembrane region" description="Helical" evidence="8">
    <location>
        <begin position="250"/>
        <end position="270"/>
    </location>
</feature>
<keyword evidence="7 8" id="KW-0472">Membrane</keyword>
<dbReference type="EMBL" id="LAZR01000091">
    <property type="protein sequence ID" value="KKN92887.1"/>
    <property type="molecule type" value="Genomic_DNA"/>
</dbReference>
<evidence type="ECO:0000256" key="8">
    <source>
        <dbReference type="SAM" id="Phobius"/>
    </source>
</evidence>
<feature type="transmembrane region" description="Helical" evidence="8">
    <location>
        <begin position="189"/>
        <end position="209"/>
    </location>
</feature>
<organism evidence="10">
    <name type="scientific">marine sediment metagenome</name>
    <dbReference type="NCBI Taxonomy" id="412755"/>
    <lineage>
        <taxon>unclassified sequences</taxon>
        <taxon>metagenomes</taxon>
        <taxon>ecological metagenomes</taxon>
    </lineage>
</organism>
<protein>
    <recommendedName>
        <fullName evidence="9">ABC transmembrane type-2 domain-containing protein</fullName>
    </recommendedName>
</protein>
<evidence type="ECO:0000256" key="7">
    <source>
        <dbReference type="ARBA" id="ARBA00023136"/>
    </source>
</evidence>
<dbReference type="PANTHER" id="PTHR30413">
    <property type="entry name" value="INNER MEMBRANE TRANSPORT PERMEASE"/>
    <property type="match status" value="1"/>
</dbReference>
<evidence type="ECO:0000256" key="6">
    <source>
        <dbReference type="ARBA" id="ARBA00022989"/>
    </source>
</evidence>
<keyword evidence="3" id="KW-1003">Cell membrane</keyword>
<sequence length="278" mass="30024">MSETPGQYERVIGPPRGLGLDIGELWACRELLAALAKRSILARYKQTVMGMLWAVVRPVAMMGLGTLVFGRLFGLSGDSERYSLAVLAGVLVWLLFSQCLTGCVNSLVTGAEMVRKVYFPRLILPASACATALVDFLVGVGVLAVVMAAQQHGPSLRALTLPLWAMLAVIAALGPGLWLAALNARYRDVMHVVPFLINIGLFVSPVFYVTSARVASSWRPLYALNPMVAVIDGFRWAILPDAVLSPLPLAISLAVAAVLFVSGVMFFQYMQRVFADVI</sequence>
<comment type="caution">
    <text evidence="10">The sequence shown here is derived from an EMBL/GenBank/DDBJ whole genome shotgun (WGS) entry which is preliminary data.</text>
</comment>
<dbReference type="GO" id="GO:0015920">
    <property type="term" value="P:lipopolysaccharide transport"/>
    <property type="evidence" value="ECO:0007669"/>
    <property type="project" value="TreeGrafter"/>
</dbReference>
<dbReference type="PANTHER" id="PTHR30413:SF8">
    <property type="entry name" value="TRANSPORT PERMEASE PROTEIN"/>
    <property type="match status" value="1"/>
</dbReference>
<comment type="subcellular location">
    <subcellularLocation>
        <location evidence="1">Cell inner membrane</location>
        <topology evidence="1">Multi-pass membrane protein</topology>
    </subcellularLocation>
</comment>
<evidence type="ECO:0000313" key="10">
    <source>
        <dbReference type="EMBL" id="KKN92887.1"/>
    </source>
</evidence>
<feature type="transmembrane region" description="Helical" evidence="8">
    <location>
        <begin position="161"/>
        <end position="182"/>
    </location>
</feature>
<keyword evidence="2" id="KW-0813">Transport</keyword>
<gene>
    <name evidence="10" type="ORF">LCGC14_0204160</name>
</gene>
<dbReference type="InterPro" id="IPR047817">
    <property type="entry name" value="ABC2_TM_bact-type"/>
</dbReference>
<keyword evidence="6 8" id="KW-1133">Transmembrane helix</keyword>
<dbReference type="Pfam" id="PF01061">
    <property type="entry name" value="ABC2_membrane"/>
    <property type="match status" value="1"/>
</dbReference>
<feature type="transmembrane region" description="Helical" evidence="8">
    <location>
        <begin position="122"/>
        <end position="149"/>
    </location>
</feature>
<name>A0A0F9UZH3_9ZZZZ</name>
<dbReference type="GO" id="GO:0005886">
    <property type="term" value="C:plasma membrane"/>
    <property type="evidence" value="ECO:0007669"/>
    <property type="project" value="UniProtKB-SubCell"/>
</dbReference>
<evidence type="ECO:0000256" key="5">
    <source>
        <dbReference type="ARBA" id="ARBA00022692"/>
    </source>
</evidence>
<dbReference type="AlphaFoldDB" id="A0A0F9UZH3"/>
<keyword evidence="4" id="KW-0997">Cell inner membrane</keyword>
<feature type="domain" description="ABC transmembrane type-2" evidence="9">
    <location>
        <begin position="49"/>
        <end position="270"/>
    </location>
</feature>
<feature type="transmembrane region" description="Helical" evidence="8">
    <location>
        <begin position="82"/>
        <end position="110"/>
    </location>
</feature>
<dbReference type="PROSITE" id="PS51012">
    <property type="entry name" value="ABC_TM2"/>
    <property type="match status" value="1"/>
</dbReference>
<feature type="transmembrane region" description="Helical" evidence="8">
    <location>
        <begin position="47"/>
        <end position="70"/>
    </location>
</feature>
<evidence type="ECO:0000256" key="1">
    <source>
        <dbReference type="ARBA" id="ARBA00004429"/>
    </source>
</evidence>
<evidence type="ECO:0000256" key="2">
    <source>
        <dbReference type="ARBA" id="ARBA00022448"/>
    </source>
</evidence>
<dbReference type="InterPro" id="IPR013525">
    <property type="entry name" value="ABC2_TM"/>
</dbReference>
<dbReference type="GO" id="GO:0140359">
    <property type="term" value="F:ABC-type transporter activity"/>
    <property type="evidence" value="ECO:0007669"/>
    <property type="project" value="InterPro"/>
</dbReference>
<proteinExistence type="predicted"/>
<evidence type="ECO:0000256" key="3">
    <source>
        <dbReference type="ARBA" id="ARBA00022475"/>
    </source>
</evidence>
<evidence type="ECO:0000259" key="9">
    <source>
        <dbReference type="PROSITE" id="PS51012"/>
    </source>
</evidence>